<protein>
    <submittedName>
        <fullName evidence="1">Uncharacterized protein</fullName>
    </submittedName>
</protein>
<reference evidence="1" key="1">
    <citation type="submission" date="2022-01" db="EMBL/GenBank/DDBJ databases">
        <title>Genome Sequence Resource for Two Populations of Ditylenchus destructor, the Migratory Endoparasitic Phytonematode.</title>
        <authorList>
            <person name="Zhang H."/>
            <person name="Lin R."/>
            <person name="Xie B."/>
        </authorList>
    </citation>
    <scope>NUCLEOTIDE SEQUENCE</scope>
    <source>
        <strain evidence="1">BazhouSP</strain>
    </source>
</reference>
<evidence type="ECO:0000313" key="2">
    <source>
        <dbReference type="Proteomes" id="UP001201812"/>
    </source>
</evidence>
<proteinExistence type="predicted"/>
<sequence length="82" mass="8990">MPAASPSNKPDPAKRNNDDYNFARCICHNWIAYIPAFLTSNIDFGTTIQSVVGSLLVGDASNAHFLSPLDHDASRLSPFLRQ</sequence>
<name>A0AAD4RAZ8_9BILA</name>
<dbReference type="AlphaFoldDB" id="A0AAD4RAZ8"/>
<comment type="caution">
    <text evidence="1">The sequence shown here is derived from an EMBL/GenBank/DDBJ whole genome shotgun (WGS) entry which is preliminary data.</text>
</comment>
<accession>A0AAD4RAZ8</accession>
<dbReference type="EMBL" id="JAKKPZ010000001">
    <property type="protein sequence ID" value="KAI1728898.1"/>
    <property type="molecule type" value="Genomic_DNA"/>
</dbReference>
<keyword evidence="2" id="KW-1185">Reference proteome</keyword>
<organism evidence="1 2">
    <name type="scientific">Ditylenchus destructor</name>
    <dbReference type="NCBI Taxonomy" id="166010"/>
    <lineage>
        <taxon>Eukaryota</taxon>
        <taxon>Metazoa</taxon>
        <taxon>Ecdysozoa</taxon>
        <taxon>Nematoda</taxon>
        <taxon>Chromadorea</taxon>
        <taxon>Rhabditida</taxon>
        <taxon>Tylenchina</taxon>
        <taxon>Tylenchomorpha</taxon>
        <taxon>Sphaerularioidea</taxon>
        <taxon>Anguinidae</taxon>
        <taxon>Anguininae</taxon>
        <taxon>Ditylenchus</taxon>
    </lineage>
</organism>
<gene>
    <name evidence="1" type="ORF">DdX_01107</name>
</gene>
<evidence type="ECO:0000313" key="1">
    <source>
        <dbReference type="EMBL" id="KAI1728898.1"/>
    </source>
</evidence>
<dbReference type="Proteomes" id="UP001201812">
    <property type="component" value="Unassembled WGS sequence"/>
</dbReference>